<keyword evidence="3" id="KW-0472">Membrane</keyword>
<evidence type="ECO:0000256" key="3">
    <source>
        <dbReference type="SAM" id="Phobius"/>
    </source>
</evidence>
<name>A0ABS9DC50_9ALTE</name>
<proteinExistence type="predicted"/>
<dbReference type="CDD" id="cd06533">
    <property type="entry name" value="Glyco_transf_WecG_TagA"/>
    <property type="match status" value="1"/>
</dbReference>
<keyword evidence="1" id="KW-0328">Glycosyltransferase</keyword>
<feature type="transmembrane region" description="Helical" evidence="3">
    <location>
        <begin position="31"/>
        <end position="50"/>
    </location>
</feature>
<accession>A0ABS9DC50</accession>
<dbReference type="NCBIfam" id="TIGR00696">
    <property type="entry name" value="wecG_tagA_cpsF"/>
    <property type="match status" value="1"/>
</dbReference>
<keyword evidence="2" id="KW-0808">Transferase</keyword>
<evidence type="ECO:0000313" key="5">
    <source>
        <dbReference type="Proteomes" id="UP001521137"/>
    </source>
</evidence>
<gene>
    <name evidence="4" type="ORF">L0668_20110</name>
</gene>
<reference evidence="4 5" key="1">
    <citation type="submission" date="2022-01" db="EMBL/GenBank/DDBJ databases">
        <title>Paraglaciecola sp. G1-23.</title>
        <authorList>
            <person name="Jin M.S."/>
            <person name="Han D.M."/>
            <person name="Kim H.M."/>
            <person name="Jeon C.O."/>
        </authorList>
    </citation>
    <scope>NUCLEOTIDE SEQUENCE [LARGE SCALE GENOMIC DNA]</scope>
    <source>
        <strain evidence="4 5">G1-23</strain>
    </source>
</reference>
<dbReference type="PANTHER" id="PTHR34136:SF1">
    <property type="entry name" value="UDP-N-ACETYL-D-MANNOSAMINURONIC ACID TRANSFERASE"/>
    <property type="match status" value="1"/>
</dbReference>
<keyword evidence="5" id="KW-1185">Reference proteome</keyword>
<organism evidence="4 5">
    <name type="scientific">Paraglaciecola algarum</name>
    <dbReference type="NCBI Taxonomy" id="3050085"/>
    <lineage>
        <taxon>Bacteria</taxon>
        <taxon>Pseudomonadati</taxon>
        <taxon>Pseudomonadota</taxon>
        <taxon>Gammaproteobacteria</taxon>
        <taxon>Alteromonadales</taxon>
        <taxon>Alteromonadaceae</taxon>
        <taxon>Paraglaciecola</taxon>
    </lineage>
</organism>
<dbReference type="PANTHER" id="PTHR34136">
    <property type="match status" value="1"/>
</dbReference>
<comment type="caution">
    <text evidence="4">The sequence shown here is derived from an EMBL/GenBank/DDBJ whole genome shotgun (WGS) entry which is preliminary data.</text>
</comment>
<keyword evidence="3" id="KW-0812">Transmembrane</keyword>
<sequence>MSNKSIQLITPNSITANVNNSEIVGSKFDRIVSMFLLVIISPLLVCNVLFAKIKNKPILKTVQTKDCLNRMVQHYKFTSGLFKNSLILYAVFRQQLALCGMPIGLTLSQDQKNKLRNYNFILPGLFNAVRLHRSTGLTSQDSVTLLQEQFSYSISRYISLLARCIISRFIYSSKTKSLATPAKFSLFGLEINNVSMQQAVSWVVENRESNLKCKIGCFANVNSVNLAAKHKQLVTNINSADRCFADGSGLRLAAKKIGINIKENVNGTDMLPHLCKAAVHEGLSIYLLGGSEDVALKTANNLRNQFPGLRIAGAHHGYFPQHKTSHITEAINKSNADILLLAMGSPVQEEWLNKQASLLKCRTALAVGGLFDFYSGKIPRAPMWMRELGLEWIWRLMQEPRTKFNRYVIGNPLFLFRTFVLNQANRGL</sequence>
<evidence type="ECO:0000313" key="4">
    <source>
        <dbReference type="EMBL" id="MCF2950425.1"/>
    </source>
</evidence>
<keyword evidence="3" id="KW-1133">Transmembrane helix</keyword>
<evidence type="ECO:0000256" key="1">
    <source>
        <dbReference type="ARBA" id="ARBA00022676"/>
    </source>
</evidence>
<dbReference type="Pfam" id="PF03808">
    <property type="entry name" value="Glyco_tran_WecG"/>
    <property type="match status" value="1"/>
</dbReference>
<protein>
    <submittedName>
        <fullName evidence="4">WecB/TagA/CpsF family glycosyltransferase</fullName>
    </submittedName>
</protein>
<dbReference type="EMBL" id="JAKGAS010000020">
    <property type="protein sequence ID" value="MCF2950425.1"/>
    <property type="molecule type" value="Genomic_DNA"/>
</dbReference>
<dbReference type="Proteomes" id="UP001521137">
    <property type="component" value="Unassembled WGS sequence"/>
</dbReference>
<evidence type="ECO:0000256" key="2">
    <source>
        <dbReference type="ARBA" id="ARBA00022679"/>
    </source>
</evidence>
<dbReference type="InterPro" id="IPR004629">
    <property type="entry name" value="WecG_TagA_CpsF"/>
</dbReference>
<dbReference type="RefSeq" id="WP_235314527.1">
    <property type="nucleotide sequence ID" value="NZ_JAKGAS010000020.1"/>
</dbReference>